<protein>
    <submittedName>
        <fullName evidence="1">Uncharacterized protein</fullName>
    </submittedName>
</protein>
<evidence type="ECO:0000313" key="2">
    <source>
        <dbReference type="Proteomes" id="UP001268809"/>
    </source>
</evidence>
<dbReference type="Proteomes" id="UP001268809">
    <property type="component" value="Segment"/>
</dbReference>
<keyword evidence="2" id="KW-1185">Reference proteome</keyword>
<name>A0AA51YCV1_9CAUD</name>
<proteinExistence type="predicted"/>
<dbReference type="EMBL" id="OQ845957">
    <property type="protein sequence ID" value="WMU95615.1"/>
    <property type="molecule type" value="Genomic_DNA"/>
</dbReference>
<evidence type="ECO:0000313" key="1">
    <source>
        <dbReference type="EMBL" id="WMU95615.1"/>
    </source>
</evidence>
<reference evidence="1 2" key="1">
    <citation type="submission" date="2023-04" db="EMBL/GenBank/DDBJ databases">
        <authorList>
            <person name="Wang C."/>
            <person name="Guo Z."/>
            <person name="Wang M."/>
            <person name="Wang X."/>
            <person name="Ji F."/>
            <person name="Zhao J."/>
            <person name="Zeng J."/>
            <person name="Zuo J."/>
        </authorList>
    </citation>
    <scope>NUCLEOTIDE SEQUENCE [LARGE SCALE GENOMIC DNA]</scope>
</reference>
<accession>A0AA51YCV1</accession>
<organism evidence="1 2">
    <name type="scientific">Escherichia phage pEC-M719-6WT.1</name>
    <dbReference type="NCBI Taxonomy" id="3056220"/>
    <lineage>
        <taxon>Viruses</taxon>
        <taxon>Duplodnaviria</taxon>
        <taxon>Heunggongvirae</taxon>
        <taxon>Uroviricota</taxon>
        <taxon>Caudoviricetes</taxon>
        <taxon>Andersonviridae</taxon>
        <taxon>Ounavirinae</taxon>
        <taxon>Mooglevirus</taxon>
        <taxon>Mooglevirus M7196WT1</taxon>
    </lineage>
</organism>
<sequence length="200" mass="22880">MSEIENKNAPDEYIQQPQVQLVSFYGNIEGLIAAFQPTITSPAKVVKQTFNVNNVSVCLVDEVQYFKFTDKEVDEALLKYRVDLEKDIDHKDVVTLFADLHKTLSKVTKRTYYMNSGAVVTTYISPMTKEPILTDDKQFYVMSASSPDWWMKNNALKVVIEGIREHIPDFSPWKGAKDTFIGILDNVRDKRSALLPKKHT</sequence>